<keyword evidence="3" id="KW-1185">Reference proteome</keyword>
<reference evidence="2 3" key="1">
    <citation type="submission" date="2020-06" db="EMBL/GenBank/DDBJ databases">
        <title>Methanolobus halotolerans sp. nov., isolated from a saline lake Tus in Siberia.</title>
        <authorList>
            <person name="Shen Y."/>
            <person name="Chen S.-C."/>
            <person name="Lai M.-C."/>
            <person name="Huang H.-H."/>
            <person name="Chiu H.-H."/>
            <person name="Tang S.-L."/>
            <person name="Rogozin D.Y."/>
            <person name="Degermendzhy A.G."/>
        </authorList>
    </citation>
    <scope>NUCLEOTIDE SEQUENCE [LARGE SCALE GENOMIC DNA]</scope>
    <source>
        <strain evidence="2 3">DSM 21339</strain>
    </source>
</reference>
<dbReference type="GeneID" id="55820406"/>
<sequence>MKEITAIIRMNKVHKTLDALSDCGYPSFTVEKVMGRGKQKGLCYEFDPPLPAQEGVSSKNCIPFVPKRLFTIVVDDKAAEKVIQRIININKTGHAGDGKIFVTDIPEAVRIRTGEEGEITVGREEQ</sequence>
<dbReference type="PANTHER" id="PTHR30115:SF11">
    <property type="entry name" value="NITROGEN REGULATORY PROTEIN P-II HOMOLOG"/>
    <property type="match status" value="1"/>
</dbReference>
<dbReference type="PRINTS" id="PR00340">
    <property type="entry name" value="PIIGLNB"/>
</dbReference>
<dbReference type="SMART" id="SM00938">
    <property type="entry name" value="P-II"/>
    <property type="match status" value="1"/>
</dbReference>
<dbReference type="PANTHER" id="PTHR30115">
    <property type="entry name" value="NITROGEN REGULATORY PROTEIN P-II"/>
    <property type="match status" value="1"/>
</dbReference>
<dbReference type="PROSITE" id="PS51343">
    <property type="entry name" value="PII_GLNB_DOM"/>
    <property type="match status" value="1"/>
</dbReference>
<dbReference type="GO" id="GO:0005524">
    <property type="term" value="F:ATP binding"/>
    <property type="evidence" value="ECO:0007669"/>
    <property type="project" value="TreeGrafter"/>
</dbReference>
<dbReference type="PROSITE" id="PS00638">
    <property type="entry name" value="PII_GLNB_CTER"/>
    <property type="match status" value="1"/>
</dbReference>
<proteinExistence type="inferred from homology"/>
<dbReference type="InterPro" id="IPR017918">
    <property type="entry name" value="N-reg_PII_CS"/>
</dbReference>
<dbReference type="GO" id="GO:0005829">
    <property type="term" value="C:cytosol"/>
    <property type="evidence" value="ECO:0007669"/>
    <property type="project" value="TreeGrafter"/>
</dbReference>
<dbReference type="SUPFAM" id="SSF54913">
    <property type="entry name" value="GlnB-like"/>
    <property type="match status" value="1"/>
</dbReference>
<dbReference type="GO" id="GO:0030234">
    <property type="term" value="F:enzyme regulator activity"/>
    <property type="evidence" value="ECO:0007669"/>
    <property type="project" value="InterPro"/>
</dbReference>
<dbReference type="AlphaFoldDB" id="A0A7D5I3Q5"/>
<dbReference type="Gene3D" id="3.30.70.120">
    <property type="match status" value="1"/>
</dbReference>
<dbReference type="Proteomes" id="UP000509594">
    <property type="component" value="Chromosome"/>
</dbReference>
<evidence type="ECO:0000313" key="2">
    <source>
        <dbReference type="EMBL" id="QLC49121.1"/>
    </source>
</evidence>
<dbReference type="KEGG" id="mzi:HWN40_01985"/>
<dbReference type="InterPro" id="IPR011322">
    <property type="entry name" value="N-reg_PII-like_a/b"/>
</dbReference>
<evidence type="ECO:0000313" key="3">
    <source>
        <dbReference type="Proteomes" id="UP000509594"/>
    </source>
</evidence>
<organism evidence="2 3">
    <name type="scientific">Methanolobus zinderi</name>
    <dbReference type="NCBI Taxonomy" id="536044"/>
    <lineage>
        <taxon>Archaea</taxon>
        <taxon>Methanobacteriati</taxon>
        <taxon>Methanobacteriota</taxon>
        <taxon>Stenosarchaea group</taxon>
        <taxon>Methanomicrobia</taxon>
        <taxon>Methanosarcinales</taxon>
        <taxon>Methanosarcinaceae</taxon>
        <taxon>Methanolobus</taxon>
    </lineage>
</organism>
<dbReference type="EMBL" id="CP058215">
    <property type="protein sequence ID" value="QLC49121.1"/>
    <property type="molecule type" value="Genomic_DNA"/>
</dbReference>
<evidence type="ECO:0000256" key="1">
    <source>
        <dbReference type="RuleBase" id="RU003936"/>
    </source>
</evidence>
<dbReference type="Pfam" id="PF00543">
    <property type="entry name" value="P-II"/>
    <property type="match status" value="1"/>
</dbReference>
<dbReference type="InterPro" id="IPR002187">
    <property type="entry name" value="N-reg_PII"/>
</dbReference>
<protein>
    <submittedName>
        <fullName evidence="2">P-II family nitrogen regulator</fullName>
    </submittedName>
</protein>
<dbReference type="OrthoDB" id="10960at2157"/>
<dbReference type="InterPro" id="IPR015867">
    <property type="entry name" value="N-reg_PII/ATP_PRibTrfase_C"/>
</dbReference>
<dbReference type="RefSeq" id="WP_176964184.1">
    <property type="nucleotide sequence ID" value="NZ_CP058215.1"/>
</dbReference>
<accession>A0A7D5I3Q5</accession>
<name>A0A7D5I3Q5_9EURY</name>
<dbReference type="GO" id="GO:0006808">
    <property type="term" value="P:regulation of nitrogen utilization"/>
    <property type="evidence" value="ECO:0007669"/>
    <property type="project" value="InterPro"/>
</dbReference>
<gene>
    <name evidence="2" type="ORF">HWN40_01985</name>
</gene>
<comment type="similarity">
    <text evidence="1">Belongs to the P(II) protein family.</text>
</comment>